<organism evidence="9 10">
    <name type="scientific">Ralstonia solanacearum</name>
    <name type="common">Pseudomonas solanacearum</name>
    <dbReference type="NCBI Taxonomy" id="305"/>
    <lineage>
        <taxon>Bacteria</taxon>
        <taxon>Pseudomonadati</taxon>
        <taxon>Pseudomonadota</taxon>
        <taxon>Betaproteobacteria</taxon>
        <taxon>Burkholderiales</taxon>
        <taxon>Burkholderiaceae</taxon>
        <taxon>Ralstonia</taxon>
        <taxon>Ralstonia solanacearum species complex</taxon>
    </lineage>
</organism>
<evidence type="ECO:0000256" key="3">
    <source>
        <dbReference type="ARBA" id="ARBA00022679"/>
    </source>
</evidence>
<dbReference type="EC" id="2.1.1.72" evidence="1"/>
<dbReference type="InterPro" id="IPR036388">
    <property type="entry name" value="WH-like_DNA-bd_sf"/>
</dbReference>
<dbReference type="Proteomes" id="UP000310553">
    <property type="component" value="Chromosome"/>
</dbReference>
<feature type="domain" description="Type II methyltransferase M.TaqI-like" evidence="7">
    <location>
        <begin position="663"/>
        <end position="929"/>
    </location>
</feature>
<accession>A0AA92ED18</accession>
<dbReference type="GO" id="GO:0009007">
    <property type="term" value="F:site-specific DNA-methyltransferase (adenine-specific) activity"/>
    <property type="evidence" value="ECO:0007669"/>
    <property type="project" value="UniProtKB-EC"/>
</dbReference>
<dbReference type="InterPro" id="IPR002052">
    <property type="entry name" value="DNA_methylase_N6_adenine_CS"/>
</dbReference>
<dbReference type="PRINTS" id="PR00507">
    <property type="entry name" value="N12N6MTFRASE"/>
</dbReference>
<dbReference type="Pfam" id="PF07669">
    <property type="entry name" value="Eco57I"/>
    <property type="match status" value="1"/>
</dbReference>
<feature type="region of interest" description="Disordered" evidence="6">
    <location>
        <begin position="1332"/>
        <end position="1356"/>
    </location>
</feature>
<protein>
    <recommendedName>
        <fullName evidence="1">site-specific DNA-methyltransferase (adenine-specific)</fullName>
        <ecNumber evidence="1">2.1.1.72</ecNumber>
    </recommendedName>
</protein>
<dbReference type="PANTHER" id="PTHR33841">
    <property type="entry name" value="DNA METHYLTRANSFERASE YEEA-RELATED"/>
    <property type="match status" value="1"/>
</dbReference>
<sequence>MSMHHEWLSLVEISGPFLAVPVLKETFPQGLEELDAAKRKRLRQAYDEWREALETDDPRFADLHAAWIDEVLSRGLELDEDGCGDVLKRKDWCAAHLTVALPEHGISLSPDFAVVGNGDTPLMLVHAYSQEVDLDATQKLEGWVSTPAERMVTLCRATGCRLGLVTNGERWMLVDAPVGAVTTFASWYARIWAQEPVTLQAFVHLLGIRRFFVDETEWLPALFDRSLKFQDEVTDALGEQVRRAVEVLIQALDKADQDRDRELLRGVKEAELYEAALTVMMRLVFLLSAEERGLLLLGYERYEANYALSTLRMQLRAESDEILERHWDAWSRLLAVFRAVYGGIKHENLRLPALGGSLFDPDRFPFLEGRAKGSDWRIDVAKPLPIDNRTVLLLLEAIQQFQGRTLSYRALDVEQIGYVYEGLLERTVKRTAEVTLELDGTKNAQSPWVALAELESVRLDGADRLVELLQQRSGSSASRVRNDLARPVDDALADRLLTACHGDTVLRDRIKLFAHLVRTDPWGYPLVYPAGAFIVTTGSERRETGTHYTPKSLTETIVAETLTPIAYVGPAQGTLRSDWTLKSPAELLDLKICDPAMGSGAFLVQACRWLADRLVEAWAQAEARGHSVAVDGRVTGSDANVEPLPRDTEARTIVARRLIAERCLYGVDLNPLAVELAKLSIWLVTLAKGRPFGFLDHNLRCGDSLLGIHRLDQLTQLSMNPTGQGQLRLFGQNVERAVRDAIELRSRLREIPIRDIRDVEAMAHLDADARRRLEVPECIADAFIGEVFASGSKGAALESSLASLTIQAGQAIDGDRDVLAAMRRRSVAALSTNLSPGKPARRPFHWPLEFPEVFARARGGFDGIVGNPPFLGGQRITGVAGTAFRDWLVAHIAEGRRGSADLVAYFFLRAWSLLREGGGFGLLAVNTIAEGDTRQVGLEAMVNAGAVIHAAYPNEPWPGKAAVVTSRVHVYKGEWQGDRSLLGRPAPFISAFLSDREEWSPKRLKTNEGIAYQGSIVLGMGFVLSPDEARDMLDADPKNVDVILPYINGDDLNSDPEQRPSRWVINFWDWSKERAMEYELPWRRLEETVKEERQRNNRKVYRDYWWQFAEKRPAMYHAIGRGHNFERHPEGWGSETSPMARLIAVTRVSKYLNAAFLPNDRIFTLDLFLFALSDAGSLALLQSSIHDAWTRKQSSTQETRMRYTATDSFETMPQPATKDTLHDIGMSYSELRSSIMQESEFGLTKLYNRFHTETERDPRIEKLRALQREMDAAVARAYGWDDLDLEHGFHEVPHLPENDRVRFTLPEAVRVEVLRRLAELNRQRYEEEVARGLHADAASRTSSRVPRASRVANAAPAQPSLDFEAIPANEGQYLEAAEPRADYRAGPIHTIVEHLKARPGWHAKADIVAATGITDGQWNAAIADLIARGRVERQGERRGARYRSIE</sequence>
<dbReference type="Gene3D" id="3.40.50.150">
    <property type="entry name" value="Vaccinia Virus protein VP39"/>
    <property type="match status" value="1"/>
</dbReference>
<evidence type="ECO:0000256" key="6">
    <source>
        <dbReference type="SAM" id="MobiDB-lite"/>
    </source>
</evidence>
<evidence type="ECO:0000256" key="2">
    <source>
        <dbReference type="ARBA" id="ARBA00022603"/>
    </source>
</evidence>
<keyword evidence="4" id="KW-0949">S-adenosyl-L-methionine</keyword>
<dbReference type="InterPro" id="IPR050953">
    <property type="entry name" value="N4_N6_ade-DNA_methylase"/>
</dbReference>
<gene>
    <name evidence="9" type="ORF">E7Z57_11550</name>
</gene>
<evidence type="ECO:0000313" key="9">
    <source>
        <dbReference type="EMBL" id="QCX49672.1"/>
    </source>
</evidence>
<dbReference type="PANTHER" id="PTHR33841:SF1">
    <property type="entry name" value="DNA METHYLTRANSFERASE A"/>
    <property type="match status" value="1"/>
</dbReference>
<dbReference type="REBASE" id="342844">
    <property type="entry name" value="Rso386ORF11550P"/>
</dbReference>
<dbReference type="GO" id="GO:0006304">
    <property type="term" value="P:DNA modification"/>
    <property type="evidence" value="ECO:0007669"/>
    <property type="project" value="InterPro"/>
</dbReference>
<comment type="catalytic activity">
    <reaction evidence="5">
        <text>a 2'-deoxyadenosine in DNA + S-adenosyl-L-methionine = an N(6)-methyl-2'-deoxyadenosine in DNA + S-adenosyl-L-homocysteine + H(+)</text>
        <dbReference type="Rhea" id="RHEA:15197"/>
        <dbReference type="Rhea" id="RHEA-COMP:12418"/>
        <dbReference type="Rhea" id="RHEA-COMP:12419"/>
        <dbReference type="ChEBI" id="CHEBI:15378"/>
        <dbReference type="ChEBI" id="CHEBI:57856"/>
        <dbReference type="ChEBI" id="CHEBI:59789"/>
        <dbReference type="ChEBI" id="CHEBI:90615"/>
        <dbReference type="ChEBI" id="CHEBI:90616"/>
        <dbReference type="EC" id="2.1.1.72"/>
    </reaction>
</comment>
<dbReference type="EMBL" id="CP039339">
    <property type="protein sequence ID" value="QCX49672.1"/>
    <property type="molecule type" value="Genomic_DNA"/>
</dbReference>
<dbReference type="InterPro" id="IPR011639">
    <property type="entry name" value="MethylTrfase_TaqI-like_dom"/>
</dbReference>
<evidence type="ECO:0000256" key="1">
    <source>
        <dbReference type="ARBA" id="ARBA00011900"/>
    </source>
</evidence>
<dbReference type="Gene3D" id="1.10.10.10">
    <property type="entry name" value="Winged helix-like DNA-binding domain superfamily/Winged helix DNA-binding domain"/>
    <property type="match status" value="1"/>
</dbReference>
<evidence type="ECO:0000259" key="8">
    <source>
        <dbReference type="Pfam" id="PF20466"/>
    </source>
</evidence>
<evidence type="ECO:0000259" key="7">
    <source>
        <dbReference type="Pfam" id="PF07669"/>
    </source>
</evidence>
<reference evidence="9 10" key="1">
    <citation type="submission" date="2019-04" db="EMBL/GenBank/DDBJ databases">
        <title>Complete Genome of UW386 and Higher Quality Genome of UW700.</title>
        <authorList>
            <person name="Jacobs J."/>
            <person name="Perez A."/>
            <person name="Steidl O."/>
            <person name="Allen C."/>
        </authorList>
    </citation>
    <scope>NUCLEOTIDE SEQUENCE [LARGE SCALE GENOMIC DNA]</scope>
    <source>
        <strain evidence="9 10">UW386</strain>
    </source>
</reference>
<dbReference type="Pfam" id="PF20466">
    <property type="entry name" value="MmeI_TRD"/>
    <property type="match status" value="1"/>
</dbReference>
<keyword evidence="3" id="KW-0808">Transferase</keyword>
<dbReference type="InterPro" id="IPR029063">
    <property type="entry name" value="SAM-dependent_MTases_sf"/>
</dbReference>
<proteinExistence type="predicted"/>
<dbReference type="GO" id="GO:0016757">
    <property type="term" value="F:glycosyltransferase activity"/>
    <property type="evidence" value="ECO:0007669"/>
    <property type="project" value="UniProtKB-KW"/>
</dbReference>
<keyword evidence="2" id="KW-0489">Methyltransferase</keyword>
<evidence type="ECO:0000313" key="10">
    <source>
        <dbReference type="Proteomes" id="UP000310553"/>
    </source>
</evidence>
<name>A0AA92ED18_RALSL</name>
<evidence type="ECO:0000256" key="4">
    <source>
        <dbReference type="ARBA" id="ARBA00022691"/>
    </source>
</evidence>
<dbReference type="InterPro" id="IPR046820">
    <property type="entry name" value="MmeI_TRD"/>
</dbReference>
<feature type="domain" description="MmeI-like target recognition" evidence="8">
    <location>
        <begin position="1019"/>
        <end position="1216"/>
    </location>
</feature>
<dbReference type="GO" id="GO:0032259">
    <property type="term" value="P:methylation"/>
    <property type="evidence" value="ECO:0007669"/>
    <property type="project" value="UniProtKB-KW"/>
</dbReference>
<keyword evidence="9" id="KW-0328">Glycosyltransferase</keyword>
<dbReference type="GO" id="GO:0003676">
    <property type="term" value="F:nucleic acid binding"/>
    <property type="evidence" value="ECO:0007669"/>
    <property type="project" value="InterPro"/>
</dbReference>
<dbReference type="SUPFAM" id="SSF53335">
    <property type="entry name" value="S-adenosyl-L-methionine-dependent methyltransferases"/>
    <property type="match status" value="1"/>
</dbReference>
<evidence type="ECO:0000256" key="5">
    <source>
        <dbReference type="ARBA" id="ARBA00047942"/>
    </source>
</evidence>
<dbReference type="PROSITE" id="PS00092">
    <property type="entry name" value="N6_MTASE"/>
    <property type="match status" value="1"/>
</dbReference>